<sequence length="67" mass="7537">SVVTNWFLMGDFPGTIPTPDTGRYPEKIRLALVLSGDRITGQATVVGRKEESQGHYELSSWIELRKM</sequence>
<feature type="non-terminal residue" evidence="1">
    <location>
        <position position="1"/>
    </location>
</feature>
<proteinExistence type="predicted"/>
<dbReference type="AlphaFoldDB" id="X0XW16"/>
<gene>
    <name evidence="1" type="ORF">S01H1_62349</name>
</gene>
<comment type="caution">
    <text evidence="1">The sequence shown here is derived from an EMBL/GenBank/DDBJ whole genome shotgun (WGS) entry which is preliminary data.</text>
</comment>
<reference evidence="1" key="1">
    <citation type="journal article" date="2014" name="Front. Microbiol.">
        <title>High frequency of phylogenetically diverse reductive dehalogenase-homologous genes in deep subseafloor sedimentary metagenomes.</title>
        <authorList>
            <person name="Kawai M."/>
            <person name="Futagami T."/>
            <person name="Toyoda A."/>
            <person name="Takaki Y."/>
            <person name="Nishi S."/>
            <person name="Hori S."/>
            <person name="Arai W."/>
            <person name="Tsubouchi T."/>
            <person name="Morono Y."/>
            <person name="Uchiyama I."/>
            <person name="Ito T."/>
            <person name="Fujiyama A."/>
            <person name="Inagaki F."/>
            <person name="Takami H."/>
        </authorList>
    </citation>
    <scope>NUCLEOTIDE SEQUENCE</scope>
    <source>
        <strain evidence="1">Expedition CK06-06</strain>
    </source>
</reference>
<organism evidence="1">
    <name type="scientific">marine sediment metagenome</name>
    <dbReference type="NCBI Taxonomy" id="412755"/>
    <lineage>
        <taxon>unclassified sequences</taxon>
        <taxon>metagenomes</taxon>
        <taxon>ecological metagenomes</taxon>
    </lineage>
</organism>
<dbReference type="EMBL" id="BARS01040948">
    <property type="protein sequence ID" value="GAG40783.1"/>
    <property type="molecule type" value="Genomic_DNA"/>
</dbReference>
<evidence type="ECO:0000313" key="1">
    <source>
        <dbReference type="EMBL" id="GAG40783.1"/>
    </source>
</evidence>
<protein>
    <submittedName>
        <fullName evidence="1">Uncharacterized protein</fullName>
    </submittedName>
</protein>
<name>X0XW16_9ZZZZ</name>
<accession>X0XW16</accession>